<dbReference type="PANTHER" id="PTHR34572">
    <property type="entry name" value="GOLGIN FAMILY A PROTEIN"/>
    <property type="match status" value="1"/>
</dbReference>
<comment type="caution">
    <text evidence="2">The sequence shown here is derived from an EMBL/GenBank/DDBJ whole genome shotgun (WGS) entry which is preliminary data.</text>
</comment>
<feature type="compositionally biased region" description="Low complexity" evidence="1">
    <location>
        <begin position="1"/>
        <end position="17"/>
    </location>
</feature>
<evidence type="ECO:0000313" key="3">
    <source>
        <dbReference type="Proteomes" id="UP000824469"/>
    </source>
</evidence>
<feature type="region of interest" description="Disordered" evidence="1">
    <location>
        <begin position="97"/>
        <end position="139"/>
    </location>
</feature>
<accession>A0AA38LBQ4</accession>
<dbReference type="EMBL" id="JAHRHJ020000004">
    <property type="protein sequence ID" value="KAH9317901.1"/>
    <property type="molecule type" value="Genomic_DNA"/>
</dbReference>
<proteinExistence type="predicted"/>
<organism evidence="2 3">
    <name type="scientific">Taxus chinensis</name>
    <name type="common">Chinese yew</name>
    <name type="synonym">Taxus wallichiana var. chinensis</name>
    <dbReference type="NCBI Taxonomy" id="29808"/>
    <lineage>
        <taxon>Eukaryota</taxon>
        <taxon>Viridiplantae</taxon>
        <taxon>Streptophyta</taxon>
        <taxon>Embryophyta</taxon>
        <taxon>Tracheophyta</taxon>
        <taxon>Spermatophyta</taxon>
        <taxon>Pinopsida</taxon>
        <taxon>Pinidae</taxon>
        <taxon>Conifers II</taxon>
        <taxon>Cupressales</taxon>
        <taxon>Taxaceae</taxon>
        <taxon>Taxus</taxon>
    </lineage>
</organism>
<keyword evidence="3" id="KW-1185">Reference proteome</keyword>
<dbReference type="AlphaFoldDB" id="A0AA38LBQ4"/>
<dbReference type="PANTHER" id="PTHR34572:SF1">
    <property type="entry name" value="GOLGIN FAMILY A PROTEIN"/>
    <property type="match status" value="1"/>
</dbReference>
<protein>
    <submittedName>
        <fullName evidence="2">Uncharacterized protein</fullName>
    </submittedName>
</protein>
<dbReference type="OMA" id="GPKLMLC"/>
<feature type="region of interest" description="Disordered" evidence="1">
    <location>
        <begin position="1"/>
        <end position="22"/>
    </location>
</feature>
<name>A0AA38LBQ4_TAXCH</name>
<reference evidence="2 3" key="1">
    <citation type="journal article" date="2021" name="Nat. Plants">
        <title>The Taxus genome provides insights into paclitaxel biosynthesis.</title>
        <authorList>
            <person name="Xiong X."/>
            <person name="Gou J."/>
            <person name="Liao Q."/>
            <person name="Li Y."/>
            <person name="Zhou Q."/>
            <person name="Bi G."/>
            <person name="Li C."/>
            <person name="Du R."/>
            <person name="Wang X."/>
            <person name="Sun T."/>
            <person name="Guo L."/>
            <person name="Liang H."/>
            <person name="Lu P."/>
            <person name="Wu Y."/>
            <person name="Zhang Z."/>
            <person name="Ro D.K."/>
            <person name="Shang Y."/>
            <person name="Huang S."/>
            <person name="Yan J."/>
        </authorList>
    </citation>
    <scope>NUCLEOTIDE SEQUENCE [LARGE SCALE GENOMIC DNA]</scope>
    <source>
        <strain evidence="2">Ta-2019</strain>
    </source>
</reference>
<evidence type="ECO:0000313" key="2">
    <source>
        <dbReference type="EMBL" id="KAH9317901.1"/>
    </source>
</evidence>
<dbReference type="Proteomes" id="UP000824469">
    <property type="component" value="Unassembled WGS sequence"/>
</dbReference>
<gene>
    <name evidence="2" type="ORF">KI387_019670</name>
</gene>
<evidence type="ECO:0000256" key="1">
    <source>
        <dbReference type="SAM" id="MobiDB-lite"/>
    </source>
</evidence>
<sequence length="139" mass="15169">MESGGTRMGSRSSTRYGPASVFSGPVRKWKKRWIPYPSTTTSATTSSSAPSSKLCLYKWTSINGEAKDDDTSEDPPPRKVHYVPVCVIEEQSKEAVKVDEEAQTAEVVMPIEESNKGDADMEEAVEPATVDAEEAKLNP</sequence>